<dbReference type="EMBL" id="FNJN01000002">
    <property type="protein sequence ID" value="SDO75672.1"/>
    <property type="molecule type" value="Genomic_DNA"/>
</dbReference>
<dbReference type="AlphaFoldDB" id="A0A1H0M5A4"/>
<reference evidence="1 2" key="1">
    <citation type="submission" date="2016-10" db="EMBL/GenBank/DDBJ databases">
        <authorList>
            <person name="de Groot N.N."/>
        </authorList>
    </citation>
    <scope>NUCLEOTIDE SEQUENCE [LARGE SCALE GENOMIC DNA]</scope>
    <source>
        <strain evidence="1 2">StLB037</strain>
    </source>
</reference>
<gene>
    <name evidence="1" type="ORF">SAMN04487788_0737</name>
</gene>
<proteinExistence type="predicted"/>
<dbReference type="Proteomes" id="UP000186456">
    <property type="component" value="Unassembled WGS sequence"/>
</dbReference>
<evidence type="ECO:0000313" key="2">
    <source>
        <dbReference type="Proteomes" id="UP000186456"/>
    </source>
</evidence>
<name>A0A1H0M5A4_MICTS</name>
<dbReference type="RefSeq" id="WP_074694467.1">
    <property type="nucleotide sequence ID" value="NZ_FNJN01000002.1"/>
</dbReference>
<protein>
    <submittedName>
        <fullName evidence="1">Uncharacterized protein</fullName>
    </submittedName>
</protein>
<evidence type="ECO:0000313" key="1">
    <source>
        <dbReference type="EMBL" id="SDO75672.1"/>
    </source>
</evidence>
<accession>A0A1H0M5A4</accession>
<organism evidence="1 2">
    <name type="scientific">Microbacterium testaceum (strain StLB037)</name>
    <dbReference type="NCBI Taxonomy" id="979556"/>
    <lineage>
        <taxon>Bacteria</taxon>
        <taxon>Bacillati</taxon>
        <taxon>Actinomycetota</taxon>
        <taxon>Actinomycetes</taxon>
        <taxon>Micrococcales</taxon>
        <taxon>Microbacteriaceae</taxon>
        <taxon>Microbacterium</taxon>
    </lineage>
</organism>
<sequence length="261" mass="27469">MSYDIHVFDPAAAPIGREALRAWLAGPARDEQPSALITRAVGVLQQFYRPLSEAPDTLTEGEHFADYAPEGALLSLSAPWYDAEDLTAVVHRLATEHGWGFDDVSVTDGMLWRPDPARQVDPTPLGGASLTVENGGTHADPSPALLAASVDWIADHRGPAFAILNLGEDDYVQYAGGRDGLTVERRTPAATPPGFRHTVAATSASTAGDLVDLPGATRSFRVLPNEVLSAPDAVTLVLASAQGASVPASIAWHDITSTFGA</sequence>